<protein>
    <recommendedName>
        <fullName evidence="2">non-specific serine/threonine protein kinase</fullName>
        <ecNumber evidence="2">2.7.11.1</ecNumber>
    </recommendedName>
</protein>
<evidence type="ECO:0000256" key="10">
    <source>
        <dbReference type="PROSITE-ProRule" id="PRU10141"/>
    </source>
</evidence>
<dbReference type="PROSITE" id="PS00107">
    <property type="entry name" value="PROTEIN_KINASE_ATP"/>
    <property type="match status" value="1"/>
</dbReference>
<sequence length="897" mass="97908">MLHIEDHVQWLCLVGEDEVSGAGAVSTVQDMLPTESTGTSSSPGDSSSTSGPTFPPTLADLSRNASVISSSSDSESINEVPTTPRPRPTRTFSSPRSRSPHSPPTVRAPSYLTRELVVSDREPRSRSLAPHTRSKSRRRSRSQNPSANSRPSPQDFSFLSTLGEGSYSTVMRGRYIRTGQEYAIKIIDKNHLIRKDKLAVAMAEKNVLVKLGTGHPGIIHLHWTFQDEWSLFFVLDLAVNGEMQSRISRMGSLSLACARHYTAQIIDALDYIHSKDVIHRDLKPENLLLDSEFRIKITDFGTGKILESGQERANSWVGTAQYIAPELLERSETSKSSDLWSLGCIVYQMIAGRFAFHGLSEYLTWQKIKALDYTFPEGFDEQAKDFVQRLLIFDPMQRLGAGADRSPTSRTALRAHPFLASVKWETLWSDPVPPLEAGLVKKEVREEARDEEQVGGQGLENVGSIWDAFVGEVRMNGSSGIGWDDGGEGEGSGKVTTTRRGAGGLGRHFGRSPKTTEDNNHVNPDGLGWALDAEGPEFERFRLRENQLLMRCDEGDEDEAEDARSGRHRLVVDKVEDTTRTPTLTIIQDVQDVVDKAGKMDGTTTTMTMQPIPIPTLISAPSPTGTPRPSPSPLDSSSGSGSGTNSLGGSFVEKPKDKLDSKPTQSTVDEALSRVAELSNGGNEKERVGVVMADEGGGRGRDRTLTPVQGNTLPVRKVDWSPILLPGESVVFHTRVEARSPKRRGSRLLLPLNVVSSTVRSKPRELVLTNHRLLCVKRKVLTGSGGTSTSFRNGAARCANGSGDGNGVEVASPDVSFSVKTELGLARVEGKGRDGKDKDKETKSVVESAERKGDREFVILTSTTSQTYAAETSALSAQWVEKINASLSPQQQSPRKR</sequence>
<evidence type="ECO:0000256" key="3">
    <source>
        <dbReference type="ARBA" id="ARBA00022527"/>
    </source>
</evidence>
<dbReference type="GO" id="GO:0005524">
    <property type="term" value="F:ATP binding"/>
    <property type="evidence" value="ECO:0007669"/>
    <property type="project" value="UniProtKB-UniRule"/>
</dbReference>
<feature type="compositionally biased region" description="Low complexity" evidence="11">
    <location>
        <begin position="142"/>
        <end position="154"/>
    </location>
</feature>
<feature type="compositionally biased region" description="Low complexity" evidence="11">
    <location>
        <begin position="603"/>
        <end position="623"/>
    </location>
</feature>
<accession>A0A0C3PAA4</accession>
<evidence type="ECO:0000256" key="7">
    <source>
        <dbReference type="ARBA" id="ARBA00022840"/>
    </source>
</evidence>
<reference evidence="13 14" key="1">
    <citation type="submission" date="2014-04" db="EMBL/GenBank/DDBJ databases">
        <authorList>
            <consortium name="DOE Joint Genome Institute"/>
            <person name="Kuo A."/>
            <person name="Kohler A."/>
            <person name="Costa M.D."/>
            <person name="Nagy L.G."/>
            <person name="Floudas D."/>
            <person name="Copeland A."/>
            <person name="Barry K.W."/>
            <person name="Cichocki N."/>
            <person name="Veneault-Fourrey C."/>
            <person name="LaButti K."/>
            <person name="Lindquist E.A."/>
            <person name="Lipzen A."/>
            <person name="Lundell T."/>
            <person name="Morin E."/>
            <person name="Murat C."/>
            <person name="Sun H."/>
            <person name="Tunlid A."/>
            <person name="Henrissat B."/>
            <person name="Grigoriev I.V."/>
            <person name="Hibbett D.S."/>
            <person name="Martin F."/>
            <person name="Nordberg H.P."/>
            <person name="Cantor M.N."/>
            <person name="Hua S.X."/>
        </authorList>
    </citation>
    <scope>NUCLEOTIDE SEQUENCE [LARGE SCALE GENOMIC DNA]</scope>
    <source>
        <strain evidence="13 14">Marx 270</strain>
    </source>
</reference>
<dbReference type="InterPro" id="IPR039046">
    <property type="entry name" value="PDPK1"/>
</dbReference>
<dbReference type="EC" id="2.7.11.1" evidence="2"/>
<reference evidence="14" key="2">
    <citation type="submission" date="2015-01" db="EMBL/GenBank/DDBJ databases">
        <title>Evolutionary Origins and Diversification of the Mycorrhizal Mutualists.</title>
        <authorList>
            <consortium name="DOE Joint Genome Institute"/>
            <consortium name="Mycorrhizal Genomics Consortium"/>
            <person name="Kohler A."/>
            <person name="Kuo A."/>
            <person name="Nagy L.G."/>
            <person name="Floudas D."/>
            <person name="Copeland A."/>
            <person name="Barry K.W."/>
            <person name="Cichocki N."/>
            <person name="Veneault-Fourrey C."/>
            <person name="LaButti K."/>
            <person name="Lindquist E.A."/>
            <person name="Lipzen A."/>
            <person name="Lundell T."/>
            <person name="Morin E."/>
            <person name="Murat C."/>
            <person name="Riley R."/>
            <person name="Ohm R."/>
            <person name="Sun H."/>
            <person name="Tunlid A."/>
            <person name="Henrissat B."/>
            <person name="Grigoriev I.V."/>
            <person name="Hibbett D.S."/>
            <person name="Martin F."/>
        </authorList>
    </citation>
    <scope>NUCLEOTIDE SEQUENCE [LARGE SCALE GENOMIC DNA]</scope>
    <source>
        <strain evidence="14">Marx 270</strain>
    </source>
</reference>
<dbReference type="InterPro" id="IPR050236">
    <property type="entry name" value="Ser_Thr_kinase_AGC"/>
</dbReference>
<dbReference type="InterPro" id="IPR008271">
    <property type="entry name" value="Ser/Thr_kinase_AS"/>
</dbReference>
<evidence type="ECO:0000256" key="8">
    <source>
        <dbReference type="ARBA" id="ARBA00047899"/>
    </source>
</evidence>
<dbReference type="PANTHER" id="PTHR24356">
    <property type="entry name" value="SERINE/THREONINE-PROTEIN KINASE"/>
    <property type="match status" value="1"/>
</dbReference>
<keyword evidence="14" id="KW-1185">Reference proteome</keyword>
<name>A0A0C3PAA4_PISTI</name>
<evidence type="ECO:0000259" key="12">
    <source>
        <dbReference type="PROSITE" id="PS50011"/>
    </source>
</evidence>
<feature type="compositionally biased region" description="Gly residues" evidence="11">
    <location>
        <begin position="480"/>
        <end position="492"/>
    </location>
</feature>
<dbReference type="GO" id="GO:0035556">
    <property type="term" value="P:intracellular signal transduction"/>
    <property type="evidence" value="ECO:0007669"/>
    <property type="project" value="TreeGrafter"/>
</dbReference>
<evidence type="ECO:0000313" key="13">
    <source>
        <dbReference type="EMBL" id="KIO04509.1"/>
    </source>
</evidence>
<feature type="region of interest" description="Disordered" evidence="11">
    <location>
        <begin position="828"/>
        <end position="851"/>
    </location>
</feature>
<dbReference type="SMART" id="SM00220">
    <property type="entry name" value="S_TKc"/>
    <property type="match status" value="1"/>
</dbReference>
<dbReference type="PROSITE" id="PS50011">
    <property type="entry name" value="PROTEIN_KINASE_DOM"/>
    <property type="match status" value="1"/>
</dbReference>
<feature type="region of interest" description="Disordered" evidence="11">
    <location>
        <begin position="480"/>
        <end position="523"/>
    </location>
</feature>
<dbReference type="STRING" id="870435.A0A0C3PAA4"/>
<organism evidence="13 14">
    <name type="scientific">Pisolithus tinctorius Marx 270</name>
    <dbReference type="NCBI Taxonomy" id="870435"/>
    <lineage>
        <taxon>Eukaryota</taxon>
        <taxon>Fungi</taxon>
        <taxon>Dikarya</taxon>
        <taxon>Basidiomycota</taxon>
        <taxon>Agaricomycotina</taxon>
        <taxon>Agaricomycetes</taxon>
        <taxon>Agaricomycetidae</taxon>
        <taxon>Boletales</taxon>
        <taxon>Sclerodermatineae</taxon>
        <taxon>Pisolithaceae</taxon>
        <taxon>Pisolithus</taxon>
    </lineage>
</organism>
<evidence type="ECO:0000256" key="5">
    <source>
        <dbReference type="ARBA" id="ARBA00022741"/>
    </source>
</evidence>
<dbReference type="OrthoDB" id="347657at2759"/>
<keyword evidence="3" id="KW-0723">Serine/threonine-protein kinase</keyword>
<feature type="region of interest" description="Disordered" evidence="11">
    <location>
        <begin position="601"/>
        <end position="669"/>
    </location>
</feature>
<keyword evidence="5 10" id="KW-0547">Nucleotide-binding</keyword>
<dbReference type="GO" id="GO:0004674">
    <property type="term" value="F:protein serine/threonine kinase activity"/>
    <property type="evidence" value="ECO:0007669"/>
    <property type="project" value="UniProtKB-KW"/>
</dbReference>
<dbReference type="AlphaFoldDB" id="A0A0C3PAA4"/>
<feature type="binding site" evidence="10">
    <location>
        <position position="195"/>
    </location>
    <ligand>
        <name>ATP</name>
        <dbReference type="ChEBI" id="CHEBI:30616"/>
    </ligand>
</feature>
<dbReference type="InterPro" id="IPR011009">
    <property type="entry name" value="Kinase-like_dom_sf"/>
</dbReference>
<keyword evidence="6" id="KW-0418">Kinase</keyword>
<comment type="catalytic activity">
    <reaction evidence="9">
        <text>L-seryl-[protein] + ATP = O-phospho-L-seryl-[protein] + ADP + H(+)</text>
        <dbReference type="Rhea" id="RHEA:17989"/>
        <dbReference type="Rhea" id="RHEA-COMP:9863"/>
        <dbReference type="Rhea" id="RHEA-COMP:11604"/>
        <dbReference type="ChEBI" id="CHEBI:15378"/>
        <dbReference type="ChEBI" id="CHEBI:29999"/>
        <dbReference type="ChEBI" id="CHEBI:30616"/>
        <dbReference type="ChEBI" id="CHEBI:83421"/>
        <dbReference type="ChEBI" id="CHEBI:456216"/>
        <dbReference type="EC" id="2.7.11.1"/>
    </reaction>
</comment>
<dbReference type="Proteomes" id="UP000054217">
    <property type="component" value="Unassembled WGS sequence"/>
</dbReference>
<feature type="compositionally biased region" description="Low complexity" evidence="11">
    <location>
        <begin position="633"/>
        <end position="650"/>
    </location>
</feature>
<feature type="compositionally biased region" description="Low complexity" evidence="11">
    <location>
        <begin position="62"/>
        <end position="75"/>
    </location>
</feature>
<feature type="domain" description="Protein kinase" evidence="12">
    <location>
        <begin position="156"/>
        <end position="419"/>
    </location>
</feature>
<dbReference type="InterPro" id="IPR011993">
    <property type="entry name" value="PH-like_dom_sf"/>
</dbReference>
<evidence type="ECO:0000256" key="11">
    <source>
        <dbReference type="SAM" id="MobiDB-lite"/>
    </source>
</evidence>
<evidence type="ECO:0000256" key="1">
    <source>
        <dbReference type="ARBA" id="ARBA00010006"/>
    </source>
</evidence>
<feature type="region of interest" description="Disordered" evidence="11">
    <location>
        <begin position="32"/>
        <end position="160"/>
    </location>
</feature>
<feature type="compositionally biased region" description="Basic residues" evidence="11">
    <location>
        <begin position="132"/>
        <end position="141"/>
    </location>
</feature>
<dbReference type="EMBL" id="KN831971">
    <property type="protein sequence ID" value="KIO04509.1"/>
    <property type="molecule type" value="Genomic_DNA"/>
</dbReference>
<dbReference type="CDD" id="cd05581">
    <property type="entry name" value="STKc_PDK1"/>
    <property type="match status" value="1"/>
</dbReference>
<evidence type="ECO:0000256" key="4">
    <source>
        <dbReference type="ARBA" id="ARBA00022679"/>
    </source>
</evidence>
<dbReference type="HOGENOM" id="CLU_000288_63_17_1"/>
<dbReference type="Gene3D" id="1.10.510.10">
    <property type="entry name" value="Transferase(Phosphotransferase) domain 1"/>
    <property type="match status" value="1"/>
</dbReference>
<dbReference type="InterPro" id="IPR017441">
    <property type="entry name" value="Protein_kinase_ATP_BS"/>
</dbReference>
<dbReference type="PANTHER" id="PTHR24356:SF163">
    <property type="entry name" value="3-PHOSPHOINOSITIDE-DEPENDENT PROTEIN KINASE 1-RELATED"/>
    <property type="match status" value="1"/>
</dbReference>
<comment type="similarity">
    <text evidence="1">Belongs to the protein kinase superfamily. AGC Ser/Thr protein kinase family. PDPK1 subfamily.</text>
</comment>
<keyword evidence="4" id="KW-0808">Transferase</keyword>
<dbReference type="InterPro" id="IPR000719">
    <property type="entry name" value="Prot_kinase_dom"/>
</dbReference>
<comment type="catalytic activity">
    <reaction evidence="8">
        <text>L-threonyl-[protein] + ATP = O-phospho-L-threonyl-[protein] + ADP + H(+)</text>
        <dbReference type="Rhea" id="RHEA:46608"/>
        <dbReference type="Rhea" id="RHEA-COMP:11060"/>
        <dbReference type="Rhea" id="RHEA-COMP:11605"/>
        <dbReference type="ChEBI" id="CHEBI:15378"/>
        <dbReference type="ChEBI" id="CHEBI:30013"/>
        <dbReference type="ChEBI" id="CHEBI:30616"/>
        <dbReference type="ChEBI" id="CHEBI:61977"/>
        <dbReference type="ChEBI" id="CHEBI:456216"/>
        <dbReference type="EC" id="2.7.11.1"/>
    </reaction>
</comment>
<evidence type="ECO:0000256" key="6">
    <source>
        <dbReference type="ARBA" id="ARBA00022777"/>
    </source>
</evidence>
<dbReference type="Gene3D" id="2.30.29.30">
    <property type="entry name" value="Pleckstrin-homology domain (PH domain)/Phosphotyrosine-binding domain (PTB)"/>
    <property type="match status" value="1"/>
</dbReference>
<evidence type="ECO:0000256" key="2">
    <source>
        <dbReference type="ARBA" id="ARBA00012513"/>
    </source>
</evidence>
<dbReference type="InParanoid" id="A0A0C3PAA4"/>
<gene>
    <name evidence="13" type="ORF">M404DRAFT_552624</name>
</gene>
<keyword evidence="7 10" id="KW-0067">ATP-binding</keyword>
<evidence type="ECO:0000256" key="9">
    <source>
        <dbReference type="ARBA" id="ARBA00048679"/>
    </source>
</evidence>
<dbReference type="PROSITE" id="PS00108">
    <property type="entry name" value="PROTEIN_KINASE_ST"/>
    <property type="match status" value="1"/>
</dbReference>
<dbReference type="Gene3D" id="3.30.200.20">
    <property type="entry name" value="Phosphorylase Kinase, domain 1"/>
    <property type="match status" value="1"/>
</dbReference>
<proteinExistence type="inferred from homology"/>
<evidence type="ECO:0000313" key="14">
    <source>
        <dbReference type="Proteomes" id="UP000054217"/>
    </source>
</evidence>
<feature type="compositionally biased region" description="Low complexity" evidence="11">
    <location>
        <begin position="33"/>
        <end position="52"/>
    </location>
</feature>
<dbReference type="SUPFAM" id="SSF56112">
    <property type="entry name" value="Protein kinase-like (PK-like)"/>
    <property type="match status" value="1"/>
</dbReference>
<dbReference type="Pfam" id="PF00069">
    <property type="entry name" value="Pkinase"/>
    <property type="match status" value="1"/>
</dbReference>